<organism evidence="2 3">
    <name type="scientific">Gluconobacter morbifer G707</name>
    <dbReference type="NCBI Taxonomy" id="1088869"/>
    <lineage>
        <taxon>Bacteria</taxon>
        <taxon>Pseudomonadati</taxon>
        <taxon>Pseudomonadota</taxon>
        <taxon>Alphaproteobacteria</taxon>
        <taxon>Acetobacterales</taxon>
        <taxon>Acetobacteraceae</taxon>
        <taxon>Gluconobacter</taxon>
    </lineage>
</organism>
<feature type="region of interest" description="Disordered" evidence="1">
    <location>
        <begin position="296"/>
        <end position="316"/>
    </location>
</feature>
<sequence>MDHQIAAARVIRHIKNTRKDLLPNLIAFRDEVLQHESRDLIAQAVLDFARHHHLPNVPEAKRPVMRIGEPLPSQKVRARIMAALTEKADGNLEAALEILNIPSPTGIGEDADMSALMSYLHCLDAKRDGKLEGDSPSFGGTFAPHLEGDLPLNLEEDSPLDTADNAALKNPQFPAARNTADQSKSEGGKTHGPLVSLPLHTVSHPETLPLNAVQKPQEIQRPAISAVRVTDAPSAPKTLPASPARKHRKRASTDMTAEEIAHVRLAMLASQARSKPLNVEIMVRLEKTASYRKLWNPSPDAKGKIRSPNSASERQARAQARRAAADALSRLLDNLGRDTGASIPYIAVFELPAKGGSGLHVHIKAHLPDREAVQILIRRLSKFTNTTPEMVQNFQHLADSNHLPFDVRGEESFVRNPDAPFASEKRSWQSAAYLCKSAAQDVEVTIAGQAATLGTIRPEADERKHLRHMQDIRAYQQQNADMSIAKRVRFSRCLGWAALAADGFTPEKAGDAGWLSKSERNRRDGIHRRALPAYSPRAPSFLPPEPENSPKSAVSAIITLEREDHL</sequence>
<feature type="region of interest" description="Disordered" evidence="1">
    <location>
        <begin position="229"/>
        <end position="254"/>
    </location>
</feature>
<evidence type="ECO:0000313" key="2">
    <source>
        <dbReference type="EMBL" id="EHH67467.1"/>
    </source>
</evidence>
<name>G6XL39_9PROT</name>
<comment type="caution">
    <text evidence="2">The sequence shown here is derived from an EMBL/GenBank/DDBJ whole genome shotgun (WGS) entry which is preliminary data.</text>
</comment>
<keyword evidence="3" id="KW-1185">Reference proteome</keyword>
<dbReference type="STRING" id="1088869.GMO_24620"/>
<feature type="region of interest" description="Disordered" evidence="1">
    <location>
        <begin position="510"/>
        <end position="554"/>
    </location>
</feature>
<protein>
    <submittedName>
        <fullName evidence="2">Uncharacterized protein</fullName>
    </submittedName>
</protein>
<dbReference type="AlphaFoldDB" id="G6XL39"/>
<dbReference type="RefSeq" id="WP_008852604.1">
    <property type="nucleotide sequence ID" value="NZ_AGQV01000010.1"/>
</dbReference>
<evidence type="ECO:0000256" key="1">
    <source>
        <dbReference type="SAM" id="MobiDB-lite"/>
    </source>
</evidence>
<gene>
    <name evidence="2" type="ORF">GMO_24620</name>
</gene>
<dbReference type="PATRIC" id="fig|1088869.3.peg.2453"/>
<feature type="region of interest" description="Disordered" evidence="1">
    <location>
        <begin position="149"/>
        <end position="194"/>
    </location>
</feature>
<reference evidence="2 3" key="1">
    <citation type="submission" date="2011-10" db="EMBL/GenBank/DDBJ databases">
        <title>Genome sequence of Gluconobacter morbifer G707, isolated from Drosophila gut.</title>
        <authorList>
            <person name="Lee W.-J."/>
            <person name="Kim E.-K."/>
        </authorList>
    </citation>
    <scope>NUCLEOTIDE SEQUENCE [LARGE SCALE GENOMIC DNA]</scope>
    <source>
        <strain evidence="2 3">G707</strain>
    </source>
</reference>
<evidence type="ECO:0000313" key="3">
    <source>
        <dbReference type="Proteomes" id="UP000004949"/>
    </source>
</evidence>
<dbReference type="Proteomes" id="UP000004949">
    <property type="component" value="Unassembled WGS sequence"/>
</dbReference>
<proteinExistence type="predicted"/>
<dbReference type="EMBL" id="AGQV01000010">
    <property type="protein sequence ID" value="EHH67467.1"/>
    <property type="molecule type" value="Genomic_DNA"/>
</dbReference>
<accession>G6XL39</accession>